<dbReference type="Proteomes" id="UP000215355">
    <property type="component" value="Chromosome 1"/>
</dbReference>
<evidence type="ECO:0000259" key="3">
    <source>
        <dbReference type="Pfam" id="PF02638"/>
    </source>
</evidence>
<reference evidence="4 5" key="1">
    <citation type="submission" date="2017-06" db="EMBL/GenBank/DDBJ databases">
        <authorList>
            <consortium name="Pathogen Informatics"/>
        </authorList>
    </citation>
    <scope>NUCLEOTIDE SEQUENCE [LARGE SCALE GENOMIC DNA]</scope>
    <source>
        <strain evidence="4 5">NCTC12149</strain>
    </source>
</reference>
<accession>A0AAJ4X9M9</accession>
<gene>
    <name evidence="4" type="ORF">SAMEA4412673_00376</name>
</gene>
<evidence type="ECO:0000313" key="4">
    <source>
        <dbReference type="EMBL" id="SNV38753.1"/>
    </source>
</evidence>
<feature type="compositionally biased region" description="Basic and acidic residues" evidence="2">
    <location>
        <begin position="54"/>
        <end position="74"/>
    </location>
</feature>
<keyword evidence="1" id="KW-0732">Signal</keyword>
<dbReference type="PANTHER" id="PTHR43405">
    <property type="entry name" value="GLYCOSYL HYDROLASE DIGH"/>
    <property type="match status" value="1"/>
</dbReference>
<name>A0AAJ4X9M9_9SPHI</name>
<dbReference type="InterPro" id="IPR017853">
    <property type="entry name" value="GH"/>
</dbReference>
<dbReference type="PANTHER" id="PTHR43405:SF1">
    <property type="entry name" value="GLYCOSYL HYDROLASE DIGH"/>
    <property type="match status" value="1"/>
</dbReference>
<evidence type="ECO:0000256" key="1">
    <source>
        <dbReference type="ARBA" id="ARBA00022729"/>
    </source>
</evidence>
<dbReference type="PROSITE" id="PS51257">
    <property type="entry name" value="PROKAR_LIPOPROTEIN"/>
    <property type="match status" value="1"/>
</dbReference>
<dbReference type="Pfam" id="PF02638">
    <property type="entry name" value="GHL10"/>
    <property type="match status" value="1"/>
</dbReference>
<protein>
    <submittedName>
        <fullName evidence="4">Uncharacterized protein conserved in bacteria</fullName>
    </submittedName>
</protein>
<dbReference type="InterPro" id="IPR052177">
    <property type="entry name" value="Divisome_Glycosyl_Hydrolase"/>
</dbReference>
<dbReference type="KEGG" id="smiz:4412673_00376"/>
<feature type="region of interest" description="Disordered" evidence="2">
    <location>
        <begin position="50"/>
        <end position="74"/>
    </location>
</feature>
<dbReference type="EMBL" id="LT906468">
    <property type="protein sequence ID" value="SNV38753.1"/>
    <property type="molecule type" value="Genomic_DNA"/>
</dbReference>
<dbReference type="SUPFAM" id="SSF51445">
    <property type="entry name" value="(Trans)glycosidases"/>
    <property type="match status" value="1"/>
</dbReference>
<dbReference type="Gene3D" id="3.20.20.80">
    <property type="entry name" value="Glycosidases"/>
    <property type="match status" value="1"/>
</dbReference>
<sequence>MWVKNEFMMRKILSLCLFVLMTVVVLSCGSKRRQGKVLQQPTATVTQEIPTEAPKTDEKPVEKPVAKKPVGEKVAEKKPVEKPVFKANLPNVPREFRAAWVATVANINWPSKNNLSTEQQKQEAINLLDMLKNNNFNAVIFQVRPSADALYKSSLEPWSYFLTGTIGKAPSPYYDPLEFWVEEAHKRGLELHVWLNPYRAHHSNGGQVTSESLVRKSPENVVRLRNGMYWFDPASQETQNHAASVVMDIVKRYDIDGVHFDDYFYPYATYNGGADFPDDKTWFAYKKNGGNLTRPDWRRDNVNKFIKRIYTEIKKEKPSVKFGLSPFGIWKPGYPSGVTGSSQYDELYADAKLWLNEGWIDYFTPQLYWPIHPPRQSFTSLLKWWQSENKHNRHLWPGLNTVEVRAANRADEIKRQIAVTREVIPNSVGAVHWSIAGLTKNPMLLKALHDGPYSQKALVPASPWLSANPILKPTLLLTNQPSSVFVKWLHKQPEQVFKWVTYARYGDTWDIQILDGPQSELSLPKSKDGHKLNAVAVKPIDRLGNEGDYAGEAIE</sequence>
<evidence type="ECO:0000313" key="5">
    <source>
        <dbReference type="Proteomes" id="UP000215355"/>
    </source>
</evidence>
<dbReference type="InterPro" id="IPR003790">
    <property type="entry name" value="GHL10"/>
</dbReference>
<dbReference type="AlphaFoldDB" id="A0AAJ4X9M9"/>
<evidence type="ECO:0000256" key="2">
    <source>
        <dbReference type="SAM" id="MobiDB-lite"/>
    </source>
</evidence>
<proteinExistence type="predicted"/>
<organism evidence="4 5">
    <name type="scientific">Sphingobacterium mizutaii</name>
    <dbReference type="NCBI Taxonomy" id="1010"/>
    <lineage>
        <taxon>Bacteria</taxon>
        <taxon>Pseudomonadati</taxon>
        <taxon>Bacteroidota</taxon>
        <taxon>Sphingobacteriia</taxon>
        <taxon>Sphingobacteriales</taxon>
        <taxon>Sphingobacteriaceae</taxon>
        <taxon>Sphingobacterium</taxon>
    </lineage>
</organism>
<feature type="domain" description="Glycosyl hydrolase-like 10" evidence="3">
    <location>
        <begin position="95"/>
        <end position="411"/>
    </location>
</feature>